<dbReference type="Gene3D" id="3.20.20.70">
    <property type="entry name" value="Aldolase class I"/>
    <property type="match status" value="1"/>
</dbReference>
<organism evidence="1 2">
    <name type="scientific">Mangrovivirga cuniculi</name>
    <dbReference type="NCBI Taxonomy" id="2715131"/>
    <lineage>
        <taxon>Bacteria</taxon>
        <taxon>Pseudomonadati</taxon>
        <taxon>Bacteroidota</taxon>
        <taxon>Cytophagia</taxon>
        <taxon>Cytophagales</taxon>
        <taxon>Mangrovivirgaceae</taxon>
        <taxon>Mangrovivirga</taxon>
    </lineage>
</organism>
<evidence type="ECO:0000313" key="1">
    <source>
        <dbReference type="EMBL" id="QCK15260.1"/>
    </source>
</evidence>
<protein>
    <recommendedName>
        <fullName evidence="3">Phosphoribosylanthranilate isomerase</fullName>
    </recommendedName>
</protein>
<proteinExistence type="predicted"/>
<name>A0A4D7JP33_9BACT</name>
<dbReference type="InterPro" id="IPR013785">
    <property type="entry name" value="Aldolase_TIM"/>
</dbReference>
<reference evidence="1 2" key="1">
    <citation type="submission" date="2018-04" db="EMBL/GenBank/DDBJ databases">
        <title>Complete genome uncultured novel isolate.</title>
        <authorList>
            <person name="Merlino G."/>
        </authorList>
    </citation>
    <scope>NUCLEOTIDE SEQUENCE [LARGE SCALE GENOMIC DNA]</scope>
    <source>
        <strain evidence="2">R1DC9</strain>
    </source>
</reference>
<dbReference type="InterPro" id="IPR011060">
    <property type="entry name" value="RibuloseP-bd_barrel"/>
</dbReference>
<keyword evidence="2" id="KW-1185">Reference proteome</keyword>
<dbReference type="Proteomes" id="UP000298616">
    <property type="component" value="Chromosome"/>
</dbReference>
<evidence type="ECO:0008006" key="3">
    <source>
        <dbReference type="Google" id="ProtNLM"/>
    </source>
</evidence>
<sequence length="203" mass="22693">MALRCKVIVRNVSNLSDARYCAGMGVDYYGFFTDTNIEEHLSSESFKEINEWLSGIEPVAEPGNQSIDSVSADYGIEKFLLSEPGPDELKSLKEKEFFLIVNEDSDMNYLLTAIDIEGLNDNLLGVIVESGEEYLESVLNNNGIKRAEIDVYYGGQIEQESINDFLDKIPVAGISMKGSQEIRPGYKDYDHLADILEEIEVEG</sequence>
<evidence type="ECO:0000313" key="2">
    <source>
        <dbReference type="Proteomes" id="UP000298616"/>
    </source>
</evidence>
<dbReference type="KEGG" id="fpf:DCC35_11130"/>
<dbReference type="SUPFAM" id="SSF51366">
    <property type="entry name" value="Ribulose-phoshate binding barrel"/>
    <property type="match status" value="1"/>
</dbReference>
<dbReference type="AlphaFoldDB" id="A0A4D7JP33"/>
<dbReference type="OrthoDB" id="941905at2"/>
<gene>
    <name evidence="1" type="ORF">DCC35_11130</name>
</gene>
<dbReference type="RefSeq" id="WP_137090845.1">
    <property type="nucleotide sequence ID" value="NZ_CP028923.1"/>
</dbReference>
<dbReference type="EMBL" id="CP028923">
    <property type="protein sequence ID" value="QCK15260.1"/>
    <property type="molecule type" value="Genomic_DNA"/>
</dbReference>
<accession>A0A4D7JP33</accession>